<proteinExistence type="inferred from homology"/>
<dbReference type="SMART" id="SM00091">
    <property type="entry name" value="PAS"/>
    <property type="match status" value="5"/>
</dbReference>
<dbReference type="InterPro" id="IPR036097">
    <property type="entry name" value="HisK_dim/P_sf"/>
</dbReference>
<dbReference type="CDD" id="cd16922">
    <property type="entry name" value="HATPase_EvgS-ArcB-TorS-like"/>
    <property type="match status" value="1"/>
</dbReference>
<evidence type="ECO:0000256" key="8">
    <source>
        <dbReference type="ARBA" id="ARBA00022692"/>
    </source>
</evidence>
<dbReference type="Pfam" id="PF00512">
    <property type="entry name" value="HisKA"/>
    <property type="match status" value="1"/>
</dbReference>
<dbReference type="InterPro" id="IPR003594">
    <property type="entry name" value="HATPase_dom"/>
</dbReference>
<evidence type="ECO:0000256" key="1">
    <source>
        <dbReference type="ARBA" id="ARBA00000085"/>
    </source>
</evidence>
<dbReference type="GO" id="GO:0005886">
    <property type="term" value="C:plasma membrane"/>
    <property type="evidence" value="ECO:0007669"/>
    <property type="project" value="UniProtKB-SubCell"/>
</dbReference>
<evidence type="ECO:0000256" key="4">
    <source>
        <dbReference type="ARBA" id="ARBA00012438"/>
    </source>
</evidence>
<dbReference type="FunFam" id="3.30.565.10:FF:000010">
    <property type="entry name" value="Sensor histidine kinase RcsC"/>
    <property type="match status" value="1"/>
</dbReference>
<dbReference type="EMBL" id="QBML01000014">
    <property type="protein sequence ID" value="PZO40514.1"/>
    <property type="molecule type" value="Genomic_DNA"/>
</dbReference>
<comment type="caution">
    <text evidence="25">The sequence shown here is derived from an EMBL/GenBank/DDBJ whole genome shotgun (WGS) entry which is preliminary data.</text>
</comment>
<dbReference type="InterPro" id="IPR013767">
    <property type="entry name" value="PAS_fold"/>
</dbReference>
<evidence type="ECO:0000256" key="17">
    <source>
        <dbReference type="ARBA" id="ARBA00074306"/>
    </source>
</evidence>
<dbReference type="Pfam" id="PF02518">
    <property type="entry name" value="HATPase_c"/>
    <property type="match status" value="1"/>
</dbReference>
<dbReference type="InterPro" id="IPR013655">
    <property type="entry name" value="PAS_fold_3"/>
</dbReference>
<keyword evidence="14 19" id="KW-0472">Membrane</keyword>
<dbReference type="SMART" id="SM00387">
    <property type="entry name" value="HATPase_c"/>
    <property type="match status" value="1"/>
</dbReference>
<reference evidence="25 26" key="1">
    <citation type="submission" date="2018-04" db="EMBL/GenBank/DDBJ databases">
        <authorList>
            <person name="Go L.Y."/>
            <person name="Mitchell J.A."/>
        </authorList>
    </citation>
    <scope>NUCLEOTIDE SEQUENCE [LARGE SCALE GENOMIC DNA]</scope>
    <source>
        <strain evidence="25">ULC066bin1</strain>
    </source>
</reference>
<evidence type="ECO:0000256" key="19">
    <source>
        <dbReference type="SAM" id="Phobius"/>
    </source>
</evidence>
<evidence type="ECO:0000256" key="15">
    <source>
        <dbReference type="ARBA" id="ARBA00064003"/>
    </source>
</evidence>
<dbReference type="GO" id="GO:0000155">
    <property type="term" value="F:phosphorelay sensor kinase activity"/>
    <property type="evidence" value="ECO:0007669"/>
    <property type="project" value="InterPro"/>
</dbReference>
<dbReference type="Gene3D" id="2.10.70.100">
    <property type="match status" value="1"/>
</dbReference>
<keyword evidence="7" id="KW-0808">Transferase</keyword>
<evidence type="ECO:0000259" key="21">
    <source>
        <dbReference type="PROSITE" id="PS50110"/>
    </source>
</evidence>
<feature type="domain" description="Histidine kinase" evidence="20">
    <location>
        <begin position="1118"/>
        <end position="1323"/>
    </location>
</feature>
<evidence type="ECO:0000256" key="3">
    <source>
        <dbReference type="ARBA" id="ARBA00006402"/>
    </source>
</evidence>
<feature type="domain" description="PAC" evidence="23">
    <location>
        <begin position="922"/>
        <end position="974"/>
    </location>
</feature>
<dbReference type="InterPro" id="IPR000014">
    <property type="entry name" value="PAS"/>
</dbReference>
<dbReference type="SMART" id="SM00086">
    <property type="entry name" value="PAC"/>
    <property type="match status" value="5"/>
</dbReference>
<evidence type="ECO:0000256" key="11">
    <source>
        <dbReference type="ARBA" id="ARBA00022840"/>
    </source>
</evidence>
<evidence type="ECO:0000256" key="5">
    <source>
        <dbReference type="ARBA" id="ARBA00022475"/>
    </source>
</evidence>
<dbReference type="SMART" id="SM00448">
    <property type="entry name" value="REC"/>
    <property type="match status" value="1"/>
</dbReference>
<dbReference type="InterPro" id="IPR003660">
    <property type="entry name" value="HAMP_dom"/>
</dbReference>
<evidence type="ECO:0000256" key="16">
    <source>
        <dbReference type="ARBA" id="ARBA00068150"/>
    </source>
</evidence>
<dbReference type="PROSITE" id="PS50109">
    <property type="entry name" value="HIS_KIN"/>
    <property type="match status" value="1"/>
</dbReference>
<dbReference type="SUPFAM" id="SSF55785">
    <property type="entry name" value="PYP-like sensor domain (PAS domain)"/>
    <property type="match status" value="5"/>
</dbReference>
<dbReference type="InterPro" id="IPR036890">
    <property type="entry name" value="HATPase_C_sf"/>
</dbReference>
<dbReference type="SUPFAM" id="SSF158472">
    <property type="entry name" value="HAMP domain-like"/>
    <property type="match status" value="1"/>
</dbReference>
<reference evidence="25 26" key="2">
    <citation type="submission" date="2018-06" db="EMBL/GenBank/DDBJ databases">
        <title>Metagenomic assembly of (sub)arctic Cyanobacteria and their associated microbiome from non-axenic cultures.</title>
        <authorList>
            <person name="Baurain D."/>
        </authorList>
    </citation>
    <scope>NUCLEOTIDE SEQUENCE [LARGE SCALE GENOMIC DNA]</scope>
    <source>
        <strain evidence="25">ULC066bin1</strain>
    </source>
</reference>
<feature type="transmembrane region" description="Helical" evidence="19">
    <location>
        <begin position="351"/>
        <end position="375"/>
    </location>
</feature>
<dbReference type="InterPro" id="IPR003661">
    <property type="entry name" value="HisK_dim/P_dom"/>
</dbReference>
<feature type="domain" description="PAC" evidence="23">
    <location>
        <begin position="516"/>
        <end position="568"/>
    </location>
</feature>
<dbReference type="SMART" id="SM00304">
    <property type="entry name" value="HAMP"/>
    <property type="match status" value="1"/>
</dbReference>
<dbReference type="Pfam" id="PF02743">
    <property type="entry name" value="dCache_1"/>
    <property type="match status" value="1"/>
</dbReference>
<dbReference type="FunFam" id="1.10.287.130:FF:000002">
    <property type="entry name" value="Two-component osmosensing histidine kinase"/>
    <property type="match status" value="1"/>
</dbReference>
<dbReference type="CDD" id="cd12913">
    <property type="entry name" value="PDC1_MCP_like"/>
    <property type="match status" value="1"/>
</dbReference>
<comment type="catalytic activity">
    <reaction evidence="1">
        <text>ATP + protein L-histidine = ADP + protein N-phospho-L-histidine.</text>
        <dbReference type="EC" id="2.7.13.3"/>
    </reaction>
</comment>
<dbReference type="PROSITE" id="PS50112">
    <property type="entry name" value="PAS"/>
    <property type="match status" value="3"/>
</dbReference>
<dbReference type="Gene3D" id="3.30.450.20">
    <property type="entry name" value="PAS domain"/>
    <property type="match status" value="6"/>
</dbReference>
<feature type="domain" description="PAS" evidence="22">
    <location>
        <begin position="717"/>
        <end position="793"/>
    </location>
</feature>
<sequence length="1501" mass="170253">MSIFHRRSPFPNISLRWIMVVPFVVQIVGAVGLVGYLSYRSGQESVHKLANRLQTEISTRVTEKITTYLQTIDQTNKNNISALRRGVWSFDDFSSQERQAWEQMQLSSLSPITIIGFGNPQGGHRAVEILKNGSFVIRADPNGGGDYISFTTNADGSRDKVTQTAINFDSRQRPWYQVAVQAKKAAWTSVYPHIYTGELLVALAEPVYDLKNGNLLGVTYGLRPLDEISRFLQSIDIRSGAVFIMQRDRTLVATSMPQKPYQLSQNAKDQKLLKASDSESPIVNNATKHLRDRFGDLVNIDRLTQFEFSLNNEWQKVQAVPIRDRNGLDWLLVVVLPESDFAAEIQSNKNWTILLCGLTLVVVTGLSVLTSRWIAQPILRLSRVSAAMAQGDWQEPLPEDSKITEVKTLIGSFRHMVVNLQEANRIQIDYALDLEQQITKKTVALTEAKRIARMGSWEIDVATGTLSFSDEMFRIMGVDPALELPKYPNIFDGILPEDRVKLRTAIEEAIAYGKSYTVEYGRYLPDRSICYVICRGEAVCDEQGQVVKLIGTVTDISEQQAAMRELKRTEEALRKSETKFQKIALSLPGVIYITVQRADGSHYFEYVSSGVEDLNELTAEQVLQNPKIIGEQYFPEDRDSFNQAIAHSIANNLPLQHEWRIITPSGKLKWVQVNSRPEQSEHGNANSDRRENGEVKRYGIILDISDRKQVELALQQSEERFQTLLKNIPGMVYRYCPSDDGVGAFTYVSSGSFALLELEPAQILQDANSMWSLIHPDDLASVQASVATAVQNVATWQHEWRMIMPISRQLKWIQGKSRPQKTPEGMVWDGLFIDISDRKKAQIHLNQALKELNYLIENSPLATIRWDRNFRVEYWSKQAEQIFGWKAEEVIGKNMHDWRFIFDEDLDYVNQIKVRLLLGENNACQNRNYHEDGSIVYCEWYNSVLLDESGNLISMLSLAHDITGRKHLEQELIKNRDLRELIFNESSDALFLVDADTLLTVDCNHYAVELFEVNSKADLINIEGHILQKRQFTLEELDTIQREINQKGYWSMEVEYVTFRGREFWGDISAKQIAFGEKLFNLVRVVDISDRKQIEISLAKAKAAAEEATRAKSAFLASMSHEIRTPMNGVMWMAQLLETTSLTEEQKDFVQTIRDSGESLLSIINDILDFSKIESGMLEIELNSFDLDEVVRGVCKLLESQAFANKIQLEYTFELDIPSPLIGDCNRLRQILINLVGNAIKFTQHGRVSISVSGRLMESDRYQLKFAIADTGIGIRGDRIDKLFQPFTQADSSISRQYGGTGLGLVISKRLIELMGGTIWVKSLGQVGGNPDLEWQSAPDVRVTQQGSTFYFTIVVTTNPNSKLTKSKSVKHFLFDYTLAEKFPLRILLVEDNKVNQMVARLLLKKLGYQIDIAENGLEAIKVVQENSYDLILMDIQMPEMDGLTAAKFIRSRLMNQVRIVAMTADAMPEDRQACLEAGMNDYISKPINVQEIVRLVSSVS</sequence>
<dbReference type="InterPro" id="IPR011006">
    <property type="entry name" value="CheY-like_superfamily"/>
</dbReference>
<dbReference type="PANTHER" id="PTHR45339">
    <property type="entry name" value="HYBRID SIGNAL TRANSDUCTION HISTIDINE KINASE J"/>
    <property type="match status" value="1"/>
</dbReference>
<dbReference type="InterPro" id="IPR004358">
    <property type="entry name" value="Sig_transdc_His_kin-like_C"/>
</dbReference>
<feature type="domain" description="PAC" evidence="23">
    <location>
        <begin position="655"/>
        <end position="716"/>
    </location>
</feature>
<dbReference type="Gene3D" id="6.10.340.10">
    <property type="match status" value="1"/>
</dbReference>
<dbReference type="SUPFAM" id="SSF55874">
    <property type="entry name" value="ATPase domain of HSP90 chaperone/DNA topoisomerase II/histidine kinase"/>
    <property type="match status" value="1"/>
</dbReference>
<dbReference type="CDD" id="cd06225">
    <property type="entry name" value="HAMP"/>
    <property type="match status" value="1"/>
</dbReference>
<evidence type="ECO:0000313" key="25">
    <source>
        <dbReference type="EMBL" id="PZO40514.1"/>
    </source>
</evidence>
<dbReference type="Pfam" id="PF08447">
    <property type="entry name" value="PAS_3"/>
    <property type="match status" value="3"/>
</dbReference>
<keyword evidence="6 18" id="KW-0597">Phosphoprotein</keyword>
<dbReference type="Gene3D" id="3.30.565.10">
    <property type="entry name" value="Histidine kinase-like ATPase, C-terminal domain"/>
    <property type="match status" value="1"/>
</dbReference>
<evidence type="ECO:0000256" key="10">
    <source>
        <dbReference type="ARBA" id="ARBA00022777"/>
    </source>
</evidence>
<dbReference type="InterPro" id="IPR001789">
    <property type="entry name" value="Sig_transdc_resp-reg_receiver"/>
</dbReference>
<keyword evidence="12 19" id="KW-1133">Transmembrane helix</keyword>
<dbReference type="SUPFAM" id="SSF47384">
    <property type="entry name" value="Homodimeric domain of signal transducing histidine kinase"/>
    <property type="match status" value="1"/>
</dbReference>
<dbReference type="InterPro" id="IPR000700">
    <property type="entry name" value="PAS-assoc_C"/>
</dbReference>
<feature type="transmembrane region" description="Helical" evidence="19">
    <location>
        <begin position="17"/>
        <end position="39"/>
    </location>
</feature>
<organism evidence="25 26">
    <name type="scientific">Pseudanabaena frigida</name>
    <dbReference type="NCBI Taxonomy" id="945775"/>
    <lineage>
        <taxon>Bacteria</taxon>
        <taxon>Bacillati</taxon>
        <taxon>Cyanobacteriota</taxon>
        <taxon>Cyanophyceae</taxon>
        <taxon>Pseudanabaenales</taxon>
        <taxon>Pseudanabaenaceae</taxon>
        <taxon>Pseudanabaena</taxon>
    </lineage>
</organism>
<dbReference type="Pfam" id="PF00672">
    <property type="entry name" value="HAMP"/>
    <property type="match status" value="1"/>
</dbReference>
<evidence type="ECO:0000256" key="6">
    <source>
        <dbReference type="ARBA" id="ARBA00022553"/>
    </source>
</evidence>
<evidence type="ECO:0000256" key="13">
    <source>
        <dbReference type="ARBA" id="ARBA00023012"/>
    </source>
</evidence>
<evidence type="ECO:0000259" key="22">
    <source>
        <dbReference type="PROSITE" id="PS50112"/>
    </source>
</evidence>
<evidence type="ECO:0000256" key="18">
    <source>
        <dbReference type="PROSITE-ProRule" id="PRU00169"/>
    </source>
</evidence>
<dbReference type="Proteomes" id="UP000249467">
    <property type="component" value="Unassembled WGS sequence"/>
</dbReference>
<keyword evidence="11" id="KW-0067">ATP-binding</keyword>
<dbReference type="Gene3D" id="1.10.287.130">
    <property type="match status" value="1"/>
</dbReference>
<dbReference type="InterPro" id="IPR033479">
    <property type="entry name" value="dCache_1"/>
</dbReference>
<dbReference type="CDD" id="cd00082">
    <property type="entry name" value="HisKA"/>
    <property type="match status" value="1"/>
</dbReference>
<evidence type="ECO:0000259" key="23">
    <source>
        <dbReference type="PROSITE" id="PS50113"/>
    </source>
</evidence>
<feature type="domain" description="HAMP" evidence="24">
    <location>
        <begin position="372"/>
        <end position="425"/>
    </location>
</feature>
<evidence type="ECO:0000256" key="12">
    <source>
        <dbReference type="ARBA" id="ARBA00022989"/>
    </source>
</evidence>
<comment type="subunit">
    <text evidence="15">At low DSF concentrations, interacts with RpfF.</text>
</comment>
<dbReference type="Pfam" id="PF13426">
    <property type="entry name" value="PAS_9"/>
    <property type="match status" value="1"/>
</dbReference>
<feature type="domain" description="PAS" evidence="22">
    <location>
        <begin position="576"/>
        <end position="652"/>
    </location>
</feature>
<keyword evidence="10" id="KW-0418">Kinase</keyword>
<evidence type="ECO:0000256" key="7">
    <source>
        <dbReference type="ARBA" id="ARBA00022679"/>
    </source>
</evidence>
<keyword evidence="9" id="KW-0547">Nucleotide-binding</keyword>
<evidence type="ECO:0000259" key="20">
    <source>
        <dbReference type="PROSITE" id="PS50109"/>
    </source>
</evidence>
<protein>
    <recommendedName>
        <fullName evidence="17">Circadian input-output histidine kinase CikA</fullName>
        <ecNumber evidence="4">2.7.13.3</ecNumber>
    </recommendedName>
    <alternativeName>
        <fullName evidence="16">Sensory/regulatory protein RpfC</fullName>
    </alternativeName>
</protein>
<dbReference type="PROSITE" id="PS50110">
    <property type="entry name" value="RESPONSE_REGULATORY"/>
    <property type="match status" value="1"/>
</dbReference>
<dbReference type="SMART" id="SM00388">
    <property type="entry name" value="HisKA"/>
    <property type="match status" value="1"/>
</dbReference>
<evidence type="ECO:0000256" key="2">
    <source>
        <dbReference type="ARBA" id="ARBA00004651"/>
    </source>
</evidence>
<feature type="domain" description="PAS" evidence="22">
    <location>
        <begin position="848"/>
        <end position="921"/>
    </location>
</feature>
<dbReference type="InterPro" id="IPR005467">
    <property type="entry name" value="His_kinase_dom"/>
</dbReference>
<dbReference type="CDD" id="cd00130">
    <property type="entry name" value="PAS"/>
    <property type="match status" value="4"/>
</dbReference>
<dbReference type="InterPro" id="IPR035965">
    <property type="entry name" value="PAS-like_dom_sf"/>
</dbReference>
<comment type="subcellular location">
    <subcellularLocation>
        <location evidence="2">Cell membrane</location>
        <topology evidence="2">Multi-pass membrane protein</topology>
    </subcellularLocation>
</comment>
<dbReference type="InterPro" id="IPR001610">
    <property type="entry name" value="PAC"/>
</dbReference>
<dbReference type="Pfam" id="PF00989">
    <property type="entry name" value="PAS"/>
    <property type="match status" value="1"/>
</dbReference>
<dbReference type="PANTHER" id="PTHR45339:SF3">
    <property type="entry name" value="HISTIDINE KINASE"/>
    <property type="match status" value="1"/>
</dbReference>
<dbReference type="PROSITE" id="PS50113">
    <property type="entry name" value="PAC"/>
    <property type="match status" value="3"/>
</dbReference>
<gene>
    <name evidence="25" type="ORF">DCF19_11465</name>
</gene>
<keyword evidence="8 19" id="KW-0812">Transmembrane</keyword>
<evidence type="ECO:0000256" key="14">
    <source>
        <dbReference type="ARBA" id="ARBA00023136"/>
    </source>
</evidence>
<keyword evidence="5" id="KW-1003">Cell membrane</keyword>
<dbReference type="SUPFAM" id="SSF52172">
    <property type="entry name" value="CheY-like"/>
    <property type="match status" value="1"/>
</dbReference>
<dbReference type="CDD" id="cd17546">
    <property type="entry name" value="REC_hyHK_CKI1_RcsC-like"/>
    <property type="match status" value="1"/>
</dbReference>
<dbReference type="Pfam" id="PF00072">
    <property type="entry name" value="Response_reg"/>
    <property type="match status" value="1"/>
</dbReference>
<evidence type="ECO:0000256" key="9">
    <source>
        <dbReference type="ARBA" id="ARBA00022741"/>
    </source>
</evidence>
<dbReference type="NCBIfam" id="TIGR00229">
    <property type="entry name" value="sensory_box"/>
    <property type="match status" value="1"/>
</dbReference>
<dbReference type="EC" id="2.7.13.3" evidence="4"/>
<accession>A0A2W4W5Q9</accession>
<evidence type="ECO:0000313" key="26">
    <source>
        <dbReference type="Proteomes" id="UP000249467"/>
    </source>
</evidence>
<dbReference type="GO" id="GO:0006355">
    <property type="term" value="P:regulation of DNA-templated transcription"/>
    <property type="evidence" value="ECO:0007669"/>
    <property type="project" value="InterPro"/>
</dbReference>
<dbReference type="Gene3D" id="3.40.50.2300">
    <property type="match status" value="1"/>
</dbReference>
<dbReference type="PRINTS" id="PR00344">
    <property type="entry name" value="BCTRLSENSOR"/>
</dbReference>
<feature type="modified residue" description="4-aspartylphosphate" evidence="18">
    <location>
        <position position="1435"/>
    </location>
</feature>
<feature type="domain" description="Response regulatory" evidence="21">
    <location>
        <begin position="1386"/>
        <end position="1501"/>
    </location>
</feature>
<evidence type="ECO:0000259" key="24">
    <source>
        <dbReference type="PROSITE" id="PS50885"/>
    </source>
</evidence>
<comment type="similarity">
    <text evidence="3">In the N-terminal section; belongs to the phytochrome family.</text>
</comment>
<name>A0A2W4W5Q9_9CYAN</name>
<dbReference type="PROSITE" id="PS50885">
    <property type="entry name" value="HAMP"/>
    <property type="match status" value="1"/>
</dbReference>
<dbReference type="GO" id="GO:0005524">
    <property type="term" value="F:ATP binding"/>
    <property type="evidence" value="ECO:0007669"/>
    <property type="project" value="UniProtKB-KW"/>
</dbReference>
<keyword evidence="13" id="KW-0902">Two-component regulatory system</keyword>